<dbReference type="SUPFAM" id="SSF89796">
    <property type="entry name" value="CoA-transferase family III (CaiB/BaiF)"/>
    <property type="match status" value="1"/>
</dbReference>
<dbReference type="InterPro" id="IPR023606">
    <property type="entry name" value="CoA-Trfase_III_dom_1_sf"/>
</dbReference>
<name>A0A0N0G1R1_PSEYM</name>
<evidence type="ECO:0000313" key="2">
    <source>
        <dbReference type="EMBL" id="RMV38918.1"/>
    </source>
</evidence>
<dbReference type="Pfam" id="PF02515">
    <property type="entry name" value="CoA_transf_3"/>
    <property type="match status" value="1"/>
</dbReference>
<gene>
    <name evidence="2" type="ORF">ALP13_100209</name>
</gene>
<dbReference type="EMBL" id="RBUQ01000118">
    <property type="protein sequence ID" value="RMV38918.1"/>
    <property type="molecule type" value="Genomic_DNA"/>
</dbReference>
<evidence type="ECO:0000313" key="3">
    <source>
        <dbReference type="Proteomes" id="UP000271631"/>
    </source>
</evidence>
<comment type="caution">
    <text evidence="2">The sequence shown here is derived from an EMBL/GenBank/DDBJ whole genome shotgun (WGS) entry which is preliminary data.</text>
</comment>
<dbReference type="Gene3D" id="3.40.50.10540">
    <property type="entry name" value="Crotonobetainyl-coa:carnitine coa-transferase, domain 1"/>
    <property type="match status" value="1"/>
</dbReference>
<dbReference type="AlphaFoldDB" id="A0A0N0G1R1"/>
<accession>A0A0N0G1R1</accession>
<dbReference type="Gene3D" id="3.30.1540.10">
    <property type="entry name" value="formyl-coa transferase, domain 3"/>
    <property type="match status" value="1"/>
</dbReference>
<dbReference type="InterPro" id="IPR044855">
    <property type="entry name" value="CoA-Trfase_III_dom3_sf"/>
</dbReference>
<organism evidence="2 3">
    <name type="scientific">Pseudomonas syringae pv. maculicola</name>
    <dbReference type="NCBI Taxonomy" id="59511"/>
    <lineage>
        <taxon>Bacteria</taxon>
        <taxon>Pseudomonadati</taxon>
        <taxon>Pseudomonadota</taxon>
        <taxon>Gammaproteobacteria</taxon>
        <taxon>Pseudomonadales</taxon>
        <taxon>Pseudomonadaceae</taxon>
        <taxon>Pseudomonas</taxon>
    </lineage>
</organism>
<proteinExistence type="predicted"/>
<dbReference type="InterPro" id="IPR003673">
    <property type="entry name" value="CoA-Trfase_fam_III"/>
</dbReference>
<dbReference type="PANTHER" id="PTHR48207">
    <property type="entry name" value="SUCCINATE--HYDROXYMETHYLGLUTARATE COA-TRANSFERASE"/>
    <property type="match status" value="1"/>
</dbReference>
<dbReference type="PANTHER" id="PTHR48207:SF3">
    <property type="entry name" value="SUCCINATE--HYDROXYMETHYLGLUTARATE COA-TRANSFERASE"/>
    <property type="match status" value="1"/>
</dbReference>
<dbReference type="GO" id="GO:0008410">
    <property type="term" value="F:CoA-transferase activity"/>
    <property type="evidence" value="ECO:0007669"/>
    <property type="project" value="TreeGrafter"/>
</dbReference>
<keyword evidence="1" id="KW-0808">Transferase</keyword>
<reference evidence="2 3" key="1">
    <citation type="submission" date="2018-08" db="EMBL/GenBank/DDBJ databases">
        <title>Recombination of ecologically and evolutionarily significant loci maintains genetic cohesion in the Pseudomonas syringae species complex.</title>
        <authorList>
            <person name="Dillon M."/>
            <person name="Thakur S."/>
            <person name="Almeida R.N.D."/>
            <person name="Weir B.S."/>
            <person name="Guttman D.S."/>
        </authorList>
    </citation>
    <scope>NUCLEOTIDE SEQUENCE [LARGE SCALE GENOMIC DNA]</scope>
    <source>
        <strain evidence="2 3">ICMP 11281</strain>
    </source>
</reference>
<sequence length="406" mass="43061">MGALSHIRVLDLSRVLAGPWAGQILADLGADVIKVERPGCGDDTRAWGPPFLKDAAGHNTSEAAYYLSANRNKQSVTIDFTRPEGQKLVRELAAKSDIVIENFKVGGLAAHGLDYASLKAINPRLIYCSITGFGQSGPYATRPGYDFMIQALGGLMSLTGLPEGEEGAGPVKVGVALTDILTGLYSTTAILAALAHRDQSDVGQHIDMALLDVQVACLANQAMNYLTTGVAPERLGNAHPNIVPYQSFPTADGDLILTVGNDSQFRKFAEVAGQSQWADDPRFLTNTLRVAHRAELIPLIRQVTVFKATAQWVAVLEAVGVPCAPVNDLAKVFADPQVVARGLAIELPHALGGKVPQVASPIRLSETPVEYRRAPPMLGEHTAVVLEELLGLGGDEVASLRAAGVL</sequence>
<evidence type="ECO:0000256" key="1">
    <source>
        <dbReference type="ARBA" id="ARBA00022679"/>
    </source>
</evidence>
<dbReference type="Proteomes" id="UP000271631">
    <property type="component" value="Unassembled WGS sequence"/>
</dbReference>
<protein>
    <submittedName>
        <fullName evidence="2">L-carnitine dehydratase/bile acid-inducible protein F</fullName>
    </submittedName>
</protein>
<dbReference type="InterPro" id="IPR050483">
    <property type="entry name" value="CoA-transferase_III_domain"/>
</dbReference>